<dbReference type="GO" id="GO:0004520">
    <property type="term" value="F:DNA endonuclease activity"/>
    <property type="evidence" value="ECO:0007669"/>
    <property type="project" value="TreeGrafter"/>
</dbReference>
<organism evidence="2 3">
    <name type="scientific">Exophiala viscosa</name>
    <dbReference type="NCBI Taxonomy" id="2486360"/>
    <lineage>
        <taxon>Eukaryota</taxon>
        <taxon>Fungi</taxon>
        <taxon>Dikarya</taxon>
        <taxon>Ascomycota</taxon>
        <taxon>Pezizomycotina</taxon>
        <taxon>Eurotiomycetes</taxon>
        <taxon>Chaetothyriomycetidae</taxon>
        <taxon>Chaetothyriales</taxon>
        <taxon>Herpotrichiellaceae</taxon>
        <taxon>Exophiala</taxon>
    </lineage>
</organism>
<evidence type="ECO:0000313" key="3">
    <source>
        <dbReference type="Proteomes" id="UP001203852"/>
    </source>
</evidence>
<dbReference type="GO" id="GO:0000403">
    <property type="term" value="F:Y-form DNA binding"/>
    <property type="evidence" value="ECO:0007669"/>
    <property type="project" value="TreeGrafter"/>
</dbReference>
<protein>
    <submittedName>
        <fullName evidence="2">Mitochondrial resolvase Ydc2</fullName>
    </submittedName>
</protein>
<dbReference type="CDD" id="cd16963">
    <property type="entry name" value="CCE1"/>
    <property type="match status" value="1"/>
</dbReference>
<dbReference type="GO" id="GO:0000402">
    <property type="term" value="F:crossed form four-way junction DNA binding"/>
    <property type="evidence" value="ECO:0007669"/>
    <property type="project" value="TreeGrafter"/>
</dbReference>
<dbReference type="InterPro" id="IPR012337">
    <property type="entry name" value="RNaseH-like_sf"/>
</dbReference>
<evidence type="ECO:0000259" key="1">
    <source>
        <dbReference type="Pfam" id="PF09159"/>
    </source>
</evidence>
<dbReference type="InterPro" id="IPR036397">
    <property type="entry name" value="RNaseH_sf"/>
</dbReference>
<dbReference type="Gene3D" id="3.30.420.10">
    <property type="entry name" value="Ribonuclease H-like superfamily/Ribonuclease H"/>
    <property type="match status" value="1"/>
</dbReference>
<dbReference type="GO" id="GO:0070336">
    <property type="term" value="F:flap-structured DNA binding"/>
    <property type="evidence" value="ECO:0007669"/>
    <property type="project" value="TreeGrafter"/>
</dbReference>
<dbReference type="Proteomes" id="UP001203852">
    <property type="component" value="Unassembled WGS sequence"/>
</dbReference>
<evidence type="ECO:0000313" key="2">
    <source>
        <dbReference type="EMBL" id="KAI1617968.1"/>
    </source>
</evidence>
<dbReference type="InterPro" id="IPR015242">
    <property type="entry name" value="Ydc2_cat"/>
</dbReference>
<comment type="caution">
    <text evidence="2">The sequence shown here is derived from an EMBL/GenBank/DDBJ whole genome shotgun (WGS) entry which is preliminary data.</text>
</comment>
<sequence length="332" mass="36828">MPATKPWLETLTLDKLHRVAVNIGSPCSGTKTARVEGIRNVVSSVKSRGEKPLSLLSIDMGIRNLAFAHFTAPKAGDETPAVYDHPTLQAWRRVAIASSSASQNAAKANKLLRDVGSVEDDVGVATKESFEPMDYARHAYALVRDMLATYHPNHIIIERQRFRSGGRAAVPEWTIRVGVFEGMLYAVLRTLIEQGDLEVEVEPMWPSQVNRFWLEGQDRDVVPSLGKKLTGREVKRAKINIVGGILERHAGPGTGAGKISISEEIQPFAKEFVATWKKEIKTKKNEMKSIPKLDDLADSLLQGLAWIEWQDHRKLLEILGSKAVDMETGCML</sequence>
<feature type="domain" description="Mitochondrial resolvase Ydc2 catalytic" evidence="1">
    <location>
        <begin position="56"/>
        <end position="314"/>
    </location>
</feature>
<dbReference type="GO" id="GO:0005739">
    <property type="term" value="C:mitochondrion"/>
    <property type="evidence" value="ECO:0007669"/>
    <property type="project" value="TreeGrafter"/>
</dbReference>
<keyword evidence="3" id="KW-1185">Reference proteome</keyword>
<gene>
    <name evidence="2" type="ORF">EDD36DRAFT_18324</name>
</gene>
<accession>A0AAN6E4Z4</accession>
<proteinExistence type="predicted"/>
<dbReference type="PANTHER" id="PTHR28072">
    <property type="entry name" value="CRUCIFORM CUTTING ENDONUCLEASE 1, MITOCHONDRIAL-RELATED"/>
    <property type="match status" value="1"/>
</dbReference>
<reference evidence="2" key="1">
    <citation type="journal article" date="2022" name="bioRxiv">
        <title>Deciphering the potential niche of two novel black yeast fungi from a biological soil crust based on their genomes, phenotypes, and melanin regulation.</title>
        <authorList>
            <consortium name="DOE Joint Genome Institute"/>
            <person name="Carr E.C."/>
            <person name="Barton Q."/>
            <person name="Grambo S."/>
            <person name="Sullivan M."/>
            <person name="Renfro C.M."/>
            <person name="Kuo A."/>
            <person name="Pangilinan J."/>
            <person name="Lipzen A."/>
            <person name="Keymanesh K."/>
            <person name="Savage E."/>
            <person name="Barry K."/>
            <person name="Grigoriev I.V."/>
            <person name="Riekhof W.R."/>
            <person name="Harris S.S."/>
        </authorList>
    </citation>
    <scope>NUCLEOTIDE SEQUENCE</scope>
    <source>
        <strain evidence="2">JF 03-4F</strain>
    </source>
</reference>
<dbReference type="InterPro" id="IPR039197">
    <property type="entry name" value="Mrs1/Cce1"/>
</dbReference>
<dbReference type="SUPFAM" id="SSF53098">
    <property type="entry name" value="Ribonuclease H-like"/>
    <property type="match status" value="1"/>
</dbReference>
<dbReference type="AlphaFoldDB" id="A0AAN6E4Z4"/>
<dbReference type="PANTHER" id="PTHR28072:SF1">
    <property type="entry name" value="CRUCIFORM CUTTING ENDONUCLEASE 1, MITOCHONDRIAL-RELATED"/>
    <property type="match status" value="1"/>
</dbReference>
<dbReference type="EMBL" id="MU404350">
    <property type="protein sequence ID" value="KAI1617968.1"/>
    <property type="molecule type" value="Genomic_DNA"/>
</dbReference>
<dbReference type="Pfam" id="PF09159">
    <property type="entry name" value="Ydc2-catalyt"/>
    <property type="match status" value="1"/>
</dbReference>
<name>A0AAN6E4Z4_9EURO</name>